<dbReference type="KEGG" id="sgd:ELQ87_07445"/>
<evidence type="ECO:0000313" key="4">
    <source>
        <dbReference type="Proteomes" id="UP000271291"/>
    </source>
</evidence>
<dbReference type="Gene3D" id="3.20.20.80">
    <property type="entry name" value="Glycosidases"/>
    <property type="match status" value="1"/>
</dbReference>
<dbReference type="EMBL" id="CP029078">
    <property type="protein sequence ID" value="QCN89002.1"/>
    <property type="molecule type" value="Genomic_DNA"/>
</dbReference>
<dbReference type="Proteomes" id="UP000271291">
    <property type="component" value="Chromosome"/>
</dbReference>
<proteinExistence type="predicted"/>
<keyword evidence="5" id="KW-1185">Reference proteome</keyword>
<feature type="domain" description="Rv2525c-like glycoside hydrolase-like" evidence="1">
    <location>
        <begin position="326"/>
        <end position="510"/>
    </location>
</feature>
<evidence type="ECO:0000313" key="2">
    <source>
        <dbReference type="EMBL" id="AZS84146.1"/>
    </source>
</evidence>
<dbReference type="InterPro" id="IPR015020">
    <property type="entry name" value="Rv2525c-like_Glyco_Hydro-like"/>
</dbReference>
<dbReference type="InterPro" id="IPR017853">
    <property type="entry name" value="GH"/>
</dbReference>
<dbReference type="Proteomes" id="UP000501753">
    <property type="component" value="Chromosome"/>
</dbReference>
<dbReference type="CDD" id="cd06418">
    <property type="entry name" value="GH25_BacA-like"/>
    <property type="match status" value="1"/>
</dbReference>
<sequence>MAPLAPGFTRKETAVADEQVLRAQKWVNSNYGSVAGYVACPENGQTGWGTMNSLVMALQHELGISPVVASFGPTTASKFAALGDIGFEWDTNRNIVAILEYALWCKGYWAVEPGSEGWFTGVTRDAVSKLRSNMGIGGEGVINVQVAKALMNMDAYIVVAGGTDGIREIQQWLNGRYWTKSAYSIGPCDGIYSRDVQKSLMIALQYELGIAAPNGNFGPATQAGLQSHTLTQGDSGVFVQLFSAICLFNSPTYDSDGNDVNTTWRSSYDSGLTQWVQLFQRFNKLTVNGNGDYATWAQLLVSMGDPDRAVTGSDTRYEITSSRAKWLFDNGYRFVGRYIYDPPGSTLDKEIKPGELNVIFGAGLKVFPIYQDNARQLADFTYTNGYSHGLNAHKCASDYGFNRGTTIYFAVDYDATGEEIASSIVPYFHGVQAALASQGKKYTHGVYGSRNVCSTVSNKTFARYSFISGMSYGFSGNLGFPIPRNWTFNQIKEFHVTNGSDGFDLDNDAVSGLDRGVSSVSDAGGPADDFIAYVQKLYDLAGSYGASGQKRSQLVMEYIRHHSYGDKDLENKVGWWYLIGSYDSGFVDYCNSNGMSVKALFTDPFTGYQLGAEHMMATANAHLLTAQPDNKKSANGGDVGGWAGDLMTFWADWRNSQQEYADPLQFAHAKLAVPGVNSSFGFNDLIEDADGYLLARVVNGGKTIVDAVRDHYNGGGGLKRFNDYFANRWGNATDCKTSAHNALTAVDATLSVAQLQLITLAGVVSPSDYQNLPGGGDKLSNFEQGFVDALLARMGTETTKLSLYQANHKKYLKAARSRAAQ</sequence>
<reference evidence="3 5" key="1">
    <citation type="submission" date="2018-04" db="EMBL/GenBank/DDBJ databases">
        <title>Complete genome sequences of Streptomyces griseoviridis K61 and characterization of antagonistic properties of biological control agents.</title>
        <authorList>
            <person name="Mariita R.M."/>
            <person name="Sello J.K."/>
        </authorList>
    </citation>
    <scope>NUCLEOTIDE SEQUENCE [LARGE SCALE GENOMIC DNA]</scope>
    <source>
        <strain evidence="3 5">K61</strain>
    </source>
</reference>
<evidence type="ECO:0000259" key="1">
    <source>
        <dbReference type="Pfam" id="PF08924"/>
    </source>
</evidence>
<dbReference type="OrthoDB" id="1795295at2"/>
<evidence type="ECO:0000313" key="5">
    <source>
        <dbReference type="Proteomes" id="UP000501753"/>
    </source>
</evidence>
<dbReference type="SUPFAM" id="SSF47090">
    <property type="entry name" value="PGBD-like"/>
    <property type="match status" value="2"/>
</dbReference>
<dbReference type="EMBL" id="CP034687">
    <property type="protein sequence ID" value="AZS84146.1"/>
    <property type="molecule type" value="Genomic_DNA"/>
</dbReference>
<evidence type="ECO:0000313" key="3">
    <source>
        <dbReference type="EMBL" id="QCN89002.1"/>
    </source>
</evidence>
<dbReference type="Pfam" id="PF08924">
    <property type="entry name" value="Rv2525c_GlyHyd-like"/>
    <property type="match status" value="1"/>
</dbReference>
<name>A0A3Q9KTM3_STRGD</name>
<protein>
    <submittedName>
        <fullName evidence="2">DUF1906 domain-containing protein</fullName>
    </submittedName>
</protein>
<accession>A0A3Q9KTM3</accession>
<dbReference type="SUPFAM" id="SSF51445">
    <property type="entry name" value="(Trans)glycosidases"/>
    <property type="match status" value="1"/>
</dbReference>
<dbReference type="AlphaFoldDB" id="A0A3Q9KTM3"/>
<dbReference type="InterPro" id="IPR036365">
    <property type="entry name" value="PGBD-like_sf"/>
</dbReference>
<organism evidence="2 4">
    <name type="scientific">Streptomyces griseoviridis</name>
    <dbReference type="NCBI Taxonomy" id="45398"/>
    <lineage>
        <taxon>Bacteria</taxon>
        <taxon>Bacillati</taxon>
        <taxon>Actinomycetota</taxon>
        <taxon>Actinomycetes</taxon>
        <taxon>Kitasatosporales</taxon>
        <taxon>Streptomycetaceae</taxon>
        <taxon>Streptomyces</taxon>
    </lineage>
</organism>
<gene>
    <name evidence="3" type="ORF">DDJ31_31915</name>
    <name evidence="2" type="ORF">ELQ87_07445</name>
</gene>
<reference evidence="2 4" key="2">
    <citation type="submission" date="2018-12" db="EMBL/GenBank/DDBJ databases">
        <title>Streptomyces griseoviridis F1-27 complete genome.</title>
        <authorList>
            <person name="Mariita R.M."/>
            <person name="Sello J.K."/>
        </authorList>
    </citation>
    <scope>NUCLEOTIDE SEQUENCE [LARGE SCALE GENOMIC DNA]</scope>
    <source>
        <strain evidence="2 4">F1-27</strain>
    </source>
</reference>